<gene>
    <name evidence="6" type="ORF">JDS37_17160</name>
</gene>
<dbReference type="RefSeq" id="WP_203463250.1">
    <property type="nucleotide sequence ID" value="NZ_CP066539.1"/>
</dbReference>
<dbReference type="Pfam" id="PF00028">
    <property type="entry name" value="Cadherin"/>
    <property type="match status" value="1"/>
</dbReference>
<dbReference type="SUPFAM" id="SSF69318">
    <property type="entry name" value="Integrin alpha N-terminal domain"/>
    <property type="match status" value="1"/>
</dbReference>
<name>A0AAQ0CGW7_9GAMM</name>
<dbReference type="GO" id="GO:0009653">
    <property type="term" value="P:anatomical structure morphogenesis"/>
    <property type="evidence" value="ECO:0007669"/>
    <property type="project" value="TreeGrafter"/>
</dbReference>
<dbReference type="InterPro" id="IPR015919">
    <property type="entry name" value="Cadherin-like_sf"/>
</dbReference>
<dbReference type="InterPro" id="IPR039005">
    <property type="entry name" value="CSPG_rpt"/>
</dbReference>
<keyword evidence="2" id="KW-0677">Repeat</keyword>
<dbReference type="GO" id="GO:0005509">
    <property type="term" value="F:calcium ion binding"/>
    <property type="evidence" value="ECO:0007669"/>
    <property type="project" value="InterPro"/>
</dbReference>
<dbReference type="Pfam" id="PF14252">
    <property type="entry name" value="DUF4347"/>
    <property type="match status" value="1"/>
</dbReference>
<dbReference type="InterPro" id="IPR032812">
    <property type="entry name" value="SbsA_Ig"/>
</dbReference>
<dbReference type="PANTHER" id="PTHR45739:SF8">
    <property type="entry name" value="FRAS1-RELATED EXTRACELLULAR MATRIX PROTEIN 1"/>
    <property type="match status" value="1"/>
</dbReference>
<feature type="compositionally biased region" description="Polar residues" evidence="4">
    <location>
        <begin position="2720"/>
        <end position="2738"/>
    </location>
</feature>
<evidence type="ECO:0000313" key="6">
    <source>
        <dbReference type="EMBL" id="QRL02980.1"/>
    </source>
</evidence>
<dbReference type="InterPro" id="IPR025282">
    <property type="entry name" value="DUF4214"/>
</dbReference>
<dbReference type="Pfam" id="PF13205">
    <property type="entry name" value="Big_5"/>
    <property type="match status" value="1"/>
</dbReference>
<dbReference type="InterPro" id="IPR002126">
    <property type="entry name" value="Cadherin-like_dom"/>
</dbReference>
<dbReference type="InterPro" id="IPR013517">
    <property type="entry name" value="FG-GAP"/>
</dbReference>
<dbReference type="Pfam" id="PF16184">
    <property type="entry name" value="Cadherin_3"/>
    <property type="match status" value="1"/>
</dbReference>
<dbReference type="EMBL" id="CP066539">
    <property type="protein sequence ID" value="QRL02980.1"/>
    <property type="molecule type" value="Genomic_DNA"/>
</dbReference>
<dbReference type="PROSITE" id="PS50268">
    <property type="entry name" value="CADHERIN_2"/>
    <property type="match status" value="2"/>
</dbReference>
<dbReference type="InterPro" id="IPR051561">
    <property type="entry name" value="FRAS1_ECM"/>
</dbReference>
<evidence type="ECO:0000256" key="1">
    <source>
        <dbReference type="ARBA" id="ARBA00022729"/>
    </source>
</evidence>
<dbReference type="PROSITE" id="PS51854">
    <property type="entry name" value="CSPG"/>
    <property type="match status" value="1"/>
</dbReference>
<evidence type="ECO:0000256" key="2">
    <source>
        <dbReference type="ARBA" id="ARBA00022737"/>
    </source>
</evidence>
<dbReference type="Pfam" id="PF13517">
    <property type="entry name" value="FG-GAP_3"/>
    <property type="match status" value="3"/>
</dbReference>
<dbReference type="SUPFAM" id="SSF49313">
    <property type="entry name" value="Cadherin-like"/>
    <property type="match status" value="2"/>
</dbReference>
<feature type="domain" description="Cadherin" evidence="5">
    <location>
        <begin position="971"/>
        <end position="1061"/>
    </location>
</feature>
<accession>A0AAQ0CGW7</accession>
<feature type="region of interest" description="Disordered" evidence="4">
    <location>
        <begin position="848"/>
        <end position="879"/>
    </location>
</feature>
<feature type="compositionally biased region" description="Acidic residues" evidence="4">
    <location>
        <begin position="463"/>
        <end position="472"/>
    </location>
</feature>
<proteinExistence type="predicted"/>
<evidence type="ECO:0000259" key="5">
    <source>
        <dbReference type="PROSITE" id="PS50268"/>
    </source>
</evidence>
<dbReference type="NCBIfam" id="NF041766">
    <property type="entry name" value="choice_anch_U"/>
    <property type="match status" value="1"/>
</dbReference>
<dbReference type="Gene3D" id="2.60.40.2700">
    <property type="match status" value="17"/>
</dbReference>
<organism evidence="6 7">
    <name type="scientific">Vreelandella venusta</name>
    <dbReference type="NCBI Taxonomy" id="44935"/>
    <lineage>
        <taxon>Bacteria</taxon>
        <taxon>Pseudomonadati</taxon>
        <taxon>Pseudomonadota</taxon>
        <taxon>Gammaproteobacteria</taxon>
        <taxon>Oceanospirillales</taxon>
        <taxon>Halomonadaceae</taxon>
        <taxon>Vreelandella</taxon>
    </lineage>
</organism>
<feature type="region of interest" description="Disordered" evidence="4">
    <location>
        <begin position="2720"/>
        <end position="2774"/>
    </location>
</feature>
<feature type="region of interest" description="Disordered" evidence="4">
    <location>
        <begin position="463"/>
        <end position="502"/>
    </location>
</feature>
<dbReference type="Gene3D" id="1.10.3130.20">
    <property type="entry name" value="Phycobilisome linker domain"/>
    <property type="match status" value="1"/>
</dbReference>
<sequence length="3185" mass="329610">MNAPQSRREVAFVDTSVADYQSLVDGLPDEMEVVLVAPDQDGVQVMAEWAATHTGYDAIHVFGHGSAGSQHLGSAALSGDSLPAYQNELSQIGSALTEDGDILLYGCYVAQGETAQSLIQTLANITRADIAVSDDLTGSEALGGDWVLEIASGNVQSNSITVKGFSSVLASQYTVQPDPLAAAGAQTAATGYRLFIDIDYDSDGDRDFIAYDGLVYKVYINDGSGGFTQTDPNVVFNLANAEDYLVADFDNDGDEDILVADVDANTSTYYQNNGGGFTTVADPLAAAGAQTAIKGTRLFIDIDYDSDGDRDFIAYDGSVYKVYINDGNGDFTQTDPNVVFNLANAEEYLVADFDNDGDEDIMVADGDANTSTYYQNNGGVFTTVADPLAAAGAQTAIKGTRLFIDIDYDSDGDRDFIAYDGSVYKVYINDGNGDFTQTDPNVAFNVVNGINYLVADFDNDGDEDVMATDGDTDSSYYRQDGTSGGTDNKPPVLSASTPDDNATEIEPTSNISLMFDEPISSTGTGEIRIYKASDHSLVESIPGNDGRVTGSGTSTITINPANDFDASTEYYIQIEEAAFFDADGMTFMGIEDTTSLSFTTSSGNATPSITLPSTPTFGEDSIANAIADTLEISDGDDDSQAVTLSIANGTATLGTTTNLVNLSGNGSSSITFDASSLSDVNTALDSLTFTPDANFHGTASIQVQTDDGNGGTDVQTFNIAVNEAPEVSSINRGATPTNNPSNADTIEFDVTFSENVTGVDASDFNISTTGSATTDNGDSDITVTGSGSSYTVSVANVTGDGTITVDLADNDTIVSDDGHNTPLGGVGVSAEGDGSRYGDQTFSVDHSAPSLASTASTDFTENGTGTVLDLDADDGAGPDSGVTYSLTGGTDQADFNINSANGKLTFVSVPDFDNPADSNTNNDYVVEVTATDGVGNTAVQTVTVNVTDVDEAPVFNSGTAVDFAENGTGTVIDVNATDGDGGADDANVSYSLTGNGADDSLFSIDANSGVVTFNSAPDFESPTDDGRNNVYDIQVRVEDASNQVTQDITITVTDANEAPVLHSNSGFTLDEGALHTLTASELEVKDADNVASEVTFTLTSLPDNGSLSLNDSELAVNDTFTQADIENGRVVYAHNGGETTSDSFDFTISDGAGGTIDATTTSITVTPVNDALTGDVTISGIAEEDQVLTASNTLADGDGMGTVTYQWLRDGNEITGATGTTYTLTQADVGAAISVRASYTDQQGTDEAVTSSAMESVANVNDAPTGSVTISGDAIEDETLTADTSALVDEDGLGTFSYVWKADDTAITGATSSTYTLTQAEVGKAITVEVSYTDDQGTAEAVTSAATESVANVNDAPAGDVIITGDAVEDQTLTVSNTLADEDGLGTLTYQWLRDGTEITDAIGETYTLTQADVGTAISVRASYTDQQGTAEAVTSATTESVANVNDAPTGGVVISGTATEDEVLTASNTLADEDGLGTVTYQWLRDGNEITDATGETYSLVQADVGAAISVRASYTDQQGTAEAVTSAATESVANVNDAPTGGVAISGDAIEDETLTADTSALVDEDGLGTFSYVWKADDTAITGATNNTYTLTQAEVGKVITVEVSYTDDQGTAEAVTSAATDSVANVNDAPTGDVSITGDAVEDQTLTASNTLADEDGLGAVAYQWLRDGNEITDAMGTTYTLTQADVGAAISVRASYTDQQGTAEAVTSATTESVANVNDAPTGDVIITGDAIEDETLTADTSALADEDGLGTFSYVWKADDTAITGATSSTYTLTQAEVGKAITVEVSYTDDQGTAEAVTSDATDSVANANDAPTGGVAISGDAVEDQTLTASNTLADEDGLGTVTYQWLRDGNEITAAIGETYTLTQADVSAAISVRASYTDQQGTAEAVTSATTESVANVNDAPTGDVIITGDAVEDQTLTVSNTLADEDGLGAVTYQWLRDGNEITDATGETYSLAQADVGAAISVRASYTDQQGTAEAVTSAATESVANVNDAPMGGVIITGTTTEDETLTADTSALVDEDGLGTFSYVWKADDTAITGATSSTYTLTQAEVGKVITVEVSYTDDQGTAEAVTSATTESVANVNDAPTGDVIISGDAVEDQTLTVSNTLADEDGLDTVTYQWLRDGNEITDAMGTTYTLTQADVGAAISVRASYTDQQGTAEAVTSTATDSVANVNDAPTGDVIITGDAVEDQTLTVSNTLADEDGLGAVIYQWLRDGNEITAATGETYTLTQADVGSAISVRASYTDQQGTAEAVTSAVTESVANVNDAPTGDVIITGDAVEDQTLTVSNTLADEDGLGAVIYQWLRDGNEITAATGETYTLTQADVGAAISVRASYTDQQGTAEVVTSAVTESVANVNDAPTGGVTISGTATEDEVLTASNTLADEDGLGTVTYQWLRDGNEITAATGETYTLTQADVGTAISVRASYTDQQGTAEAVTSAVTESVANVNDAPTGGVIISGDAVEDQTLTASNTLADEDGLGTVTYQWLRDGNEIAAAIGETYTLTQADVGAAISVRASYTDQQGTAEAITSATTESVANVNDAPTGGVAISGDAVEDQTLTVSNTLADEDGLGTVTYQWLRDGNEIAAATGETYTLTQADVGAAISVRASYTDQQGTAEAVTSAATESVANVNDAPTGGVAISGDAVEDQTLTASNTLADEDGLGTVTYQWLRDGNEITDATGETYSLTQADVDAAISVRANYTDQQGTAETITSMPTSAISANPDSDNDGISNEDESRVPSLDGSTIGDGNGDGTPDAEQSNVSSIPFLLTSTAVSNPADAPEAFITLTSNGSRNVESDDDLLTLRNVRQLDAPNDRPDDLDMPFGLIAFEADIETVGGSHVFSLFVDDDVEANGYWKQNAAGDWVNLASAAFGGSLTGEGNKLRFDFVIEDGGEFDSDGVANGVIVDPGAIGFRLPETPEDPEPIPDVDDGGVNSAPIARDDEFSSRFGWLLRGNLLEDNGNGIDQEIDGDDFSITDIDGQEVLFDTALVLSSGATLTVQENGDFLYDQRGAFVPSQVVDRVSDTFEYSIEDSQGASSTATVSVELGNVTDTVEISVLQALYKVAFDREADATGLDYWSGVREKGVSMFDIADFFIESEEFTDDHGNRFSDDDYLTLLYANAFDRAPDADGFAYWSDVLEEPTVDHGDVMTYFATSEEMQVKHLAEGFIFA</sequence>
<protein>
    <submittedName>
        <fullName evidence="6">DUF4347 domain-containing protein</fullName>
    </submittedName>
</protein>
<evidence type="ECO:0000256" key="3">
    <source>
        <dbReference type="ARBA" id="ARBA00023180"/>
    </source>
</evidence>
<dbReference type="SMART" id="SM00112">
    <property type="entry name" value="CA"/>
    <property type="match status" value="2"/>
</dbReference>
<dbReference type="InterPro" id="IPR025592">
    <property type="entry name" value="DUF4347"/>
</dbReference>
<keyword evidence="3" id="KW-0325">Glycoprotein</keyword>
<dbReference type="Pfam" id="PF17963">
    <property type="entry name" value="Big_9"/>
    <property type="match status" value="1"/>
</dbReference>
<evidence type="ECO:0000313" key="7">
    <source>
        <dbReference type="Proteomes" id="UP000663479"/>
    </source>
</evidence>
<dbReference type="InterPro" id="IPR028994">
    <property type="entry name" value="Integrin_alpha_N"/>
</dbReference>
<dbReference type="Proteomes" id="UP000663479">
    <property type="component" value="Chromosome"/>
</dbReference>
<dbReference type="PANTHER" id="PTHR45739">
    <property type="entry name" value="MATRIX PROTEIN, PUTATIVE-RELATED"/>
    <property type="match status" value="1"/>
</dbReference>
<dbReference type="Pfam" id="PF13946">
    <property type="entry name" value="DUF4214"/>
    <property type="match status" value="1"/>
</dbReference>
<feature type="domain" description="Cadherin" evidence="5">
    <location>
        <begin position="871"/>
        <end position="955"/>
    </location>
</feature>
<dbReference type="GO" id="GO:0016020">
    <property type="term" value="C:membrane"/>
    <property type="evidence" value="ECO:0007669"/>
    <property type="project" value="InterPro"/>
</dbReference>
<dbReference type="InterPro" id="IPR038255">
    <property type="entry name" value="PBS_linker_sf"/>
</dbReference>
<reference evidence="6" key="1">
    <citation type="submission" date="2020-12" db="EMBL/GenBank/DDBJ databases">
        <title>Genome reconstruction of Halomonas venusta strain DSM 4743.</title>
        <authorList>
            <person name="Aguirre-Garrido J.F."/>
            <person name="Hernandez-Soto L.M."/>
            <person name="Martinez-Abarca F."/>
        </authorList>
    </citation>
    <scope>NUCLEOTIDE SEQUENCE</scope>
    <source>
        <strain evidence="6">4743</strain>
    </source>
</reference>
<feature type="compositionally biased region" description="Polar residues" evidence="4">
    <location>
        <begin position="848"/>
        <end position="862"/>
    </location>
</feature>
<dbReference type="InterPro" id="IPR053784">
    <property type="entry name" value="Choice_anch_U_dom"/>
</dbReference>
<dbReference type="Gene3D" id="2.60.40.60">
    <property type="entry name" value="Cadherins"/>
    <property type="match status" value="2"/>
</dbReference>
<dbReference type="CDD" id="cd11304">
    <property type="entry name" value="Cadherin_repeat"/>
    <property type="match status" value="2"/>
</dbReference>
<evidence type="ECO:0000256" key="4">
    <source>
        <dbReference type="SAM" id="MobiDB-lite"/>
    </source>
</evidence>
<keyword evidence="1" id="KW-0732">Signal</keyword>
<dbReference type="GO" id="GO:0007156">
    <property type="term" value="P:homophilic cell adhesion via plasma membrane adhesion molecules"/>
    <property type="evidence" value="ECO:0007669"/>
    <property type="project" value="InterPro"/>
</dbReference>